<evidence type="ECO:0000313" key="4">
    <source>
        <dbReference type="Proteomes" id="UP000470404"/>
    </source>
</evidence>
<dbReference type="RefSeq" id="WP_067576687.1">
    <property type="nucleotide sequence ID" value="NZ_FOWC01000001.1"/>
</dbReference>
<accession>A0A1I5GM13</accession>
<reference evidence="3" key="2">
    <citation type="submission" date="2016-10" db="EMBL/GenBank/DDBJ databases">
        <authorList>
            <person name="Varghese N."/>
            <person name="Submissions S."/>
        </authorList>
    </citation>
    <scope>NUCLEOTIDE SEQUENCE [LARGE SCALE GENOMIC DNA]</scope>
    <source>
        <strain evidence="3">DSM 44637</strain>
    </source>
</reference>
<gene>
    <name evidence="1" type="ORF">G3I59_45175</name>
    <name evidence="2" type="ORF">SAMN05421854_1011684</name>
</gene>
<dbReference type="PROSITE" id="PS51365">
    <property type="entry name" value="RENAL_DIPEPTIDASE_2"/>
    <property type="match status" value="1"/>
</dbReference>
<keyword evidence="4" id="KW-1185">Reference proteome</keyword>
<dbReference type="CDD" id="cd01301">
    <property type="entry name" value="rDP_like"/>
    <property type="match status" value="1"/>
</dbReference>
<dbReference type="EMBL" id="JAAGNC010000214">
    <property type="protein sequence ID" value="NEC62605.1"/>
    <property type="molecule type" value="Genomic_DNA"/>
</dbReference>
<dbReference type="SUPFAM" id="SSF51556">
    <property type="entry name" value="Metallo-dependent hydrolases"/>
    <property type="match status" value="1"/>
</dbReference>
<dbReference type="PANTHER" id="PTHR10443:SF12">
    <property type="entry name" value="DIPEPTIDASE"/>
    <property type="match status" value="1"/>
</dbReference>
<dbReference type="Gene3D" id="3.20.20.140">
    <property type="entry name" value="Metal-dependent hydrolases"/>
    <property type="match status" value="1"/>
</dbReference>
<dbReference type="Pfam" id="PF01244">
    <property type="entry name" value="Peptidase_M19"/>
    <property type="match status" value="1"/>
</dbReference>
<evidence type="ECO:0000313" key="2">
    <source>
        <dbReference type="EMBL" id="SFO36950.1"/>
    </source>
</evidence>
<organism evidence="2 3">
    <name type="scientific">Amycolatopsis rubida</name>
    <dbReference type="NCBI Taxonomy" id="112413"/>
    <lineage>
        <taxon>Bacteria</taxon>
        <taxon>Bacillati</taxon>
        <taxon>Actinomycetota</taxon>
        <taxon>Actinomycetes</taxon>
        <taxon>Pseudonocardiales</taxon>
        <taxon>Pseudonocardiaceae</taxon>
        <taxon>Amycolatopsis</taxon>
    </lineage>
</organism>
<sequence>MTELTRAQDLLASTILADGHNDLPWALRDKAGPNPVEAVAGVDLTVAQPTLHTDFPKLAEGKLGLQFWSVYVPCEFTGDSAVTAVLEQIEVVYQLAERYPERLRLVTTAEEAEAAFADGRIASLLGAEGGHSIAESLGVLRILRRLGVRYMTLTHNFNTTWADSGTDKPEHDGLTEFGREVVREMNRIGMLVDLSHVAPSTMRAAIEVSSAPVIFSHSSCRAVNDHPRNIPDDVLAQLPGNGGVAMITFVPAFISAAVTEWDNRLRDAMTAAGQEFLDLGQRGRFAETWDAPPKPKATIEDVVAHIEHAREVAGIDHLGLGGDYDGVGTLPEGLEDVSKYPALIAALMERGWSDEDCAKLAGRNTLRVLREVDAKR</sequence>
<dbReference type="GO" id="GO:0070573">
    <property type="term" value="F:metallodipeptidase activity"/>
    <property type="evidence" value="ECO:0007669"/>
    <property type="project" value="InterPro"/>
</dbReference>
<dbReference type="OrthoDB" id="9804920at2"/>
<dbReference type="Proteomes" id="UP000470404">
    <property type="component" value="Unassembled WGS sequence"/>
</dbReference>
<dbReference type="Proteomes" id="UP000199137">
    <property type="component" value="Unassembled WGS sequence"/>
</dbReference>
<dbReference type="InterPro" id="IPR032466">
    <property type="entry name" value="Metal_Hydrolase"/>
</dbReference>
<protein>
    <submittedName>
        <fullName evidence="2">Membrane dipeptidase</fullName>
    </submittedName>
</protein>
<evidence type="ECO:0000313" key="1">
    <source>
        <dbReference type="EMBL" id="NEC62605.1"/>
    </source>
</evidence>
<dbReference type="PANTHER" id="PTHR10443">
    <property type="entry name" value="MICROSOMAL DIPEPTIDASE"/>
    <property type="match status" value="1"/>
</dbReference>
<dbReference type="InterPro" id="IPR008257">
    <property type="entry name" value="Pept_M19"/>
</dbReference>
<dbReference type="EMBL" id="FOWC01000001">
    <property type="protein sequence ID" value="SFO36950.1"/>
    <property type="molecule type" value="Genomic_DNA"/>
</dbReference>
<dbReference type="GO" id="GO:0006508">
    <property type="term" value="P:proteolysis"/>
    <property type="evidence" value="ECO:0007669"/>
    <property type="project" value="InterPro"/>
</dbReference>
<name>A0A1I5GM13_9PSEU</name>
<reference evidence="1 4" key="3">
    <citation type="submission" date="2020-01" db="EMBL/GenBank/DDBJ databases">
        <title>Insect and environment-associated Actinomycetes.</title>
        <authorList>
            <person name="Currrie C."/>
            <person name="Chevrette M."/>
            <person name="Carlson C."/>
            <person name="Stubbendieck R."/>
            <person name="Wendt-Pienkowski E."/>
        </authorList>
    </citation>
    <scope>NUCLEOTIDE SEQUENCE [LARGE SCALE GENOMIC DNA]</scope>
    <source>
        <strain evidence="1 4">SID8386</strain>
    </source>
</reference>
<reference evidence="2" key="1">
    <citation type="submission" date="2016-10" db="EMBL/GenBank/DDBJ databases">
        <authorList>
            <person name="de Groot N.N."/>
        </authorList>
    </citation>
    <scope>NUCLEOTIDE SEQUENCE [LARGE SCALE GENOMIC DNA]</scope>
    <source>
        <strain evidence="2">DSM 44637</strain>
    </source>
</reference>
<proteinExistence type="predicted"/>
<dbReference type="AlphaFoldDB" id="A0A1I5GM13"/>
<evidence type="ECO:0000313" key="3">
    <source>
        <dbReference type="Proteomes" id="UP000199137"/>
    </source>
</evidence>
<dbReference type="STRING" id="112413.SAMN05421854_1011684"/>